<dbReference type="InterPro" id="IPR013098">
    <property type="entry name" value="Ig_I-set"/>
</dbReference>
<evidence type="ECO:0000256" key="4">
    <source>
        <dbReference type="ARBA" id="ARBA00023180"/>
    </source>
</evidence>
<dbReference type="SMART" id="SM00408">
    <property type="entry name" value="IGc2"/>
    <property type="match status" value="4"/>
</dbReference>
<proteinExistence type="predicted"/>
<name>A0A6S7ILR9_PARCT</name>
<evidence type="ECO:0000256" key="5">
    <source>
        <dbReference type="ARBA" id="ARBA00023319"/>
    </source>
</evidence>
<dbReference type="InterPro" id="IPR036116">
    <property type="entry name" value="FN3_sf"/>
</dbReference>
<dbReference type="InterPro" id="IPR003599">
    <property type="entry name" value="Ig_sub"/>
</dbReference>
<keyword evidence="3" id="KW-1015">Disulfide bond</keyword>
<evidence type="ECO:0000256" key="3">
    <source>
        <dbReference type="ARBA" id="ARBA00023157"/>
    </source>
</evidence>
<dbReference type="Proteomes" id="UP001152795">
    <property type="component" value="Unassembled WGS sequence"/>
</dbReference>
<evidence type="ECO:0000256" key="2">
    <source>
        <dbReference type="ARBA" id="ARBA00022737"/>
    </source>
</evidence>
<feature type="non-terminal residue" evidence="7">
    <location>
        <position position="1"/>
    </location>
</feature>
<dbReference type="CDD" id="cd00096">
    <property type="entry name" value="Ig"/>
    <property type="match status" value="1"/>
</dbReference>
<keyword evidence="4" id="KW-0325">Glycoprotein</keyword>
<sequence>MPMSEAIGTPTPSITLLNPKIVNITASSETLFDDIYLRCEVQGNPSPNVWWTKNGSYIQGYNIEFQDNNRTLIITRAVSDDVGTYYCHARNNVYYVNASFVLYLTYPPNTVIYTSNGYYVELYNGEKGVGIRCFGAGYPNVRVTWKRNGVEILEFSNSSLNTRVYQERLKLGLTSAESDLSFKEFYCNDTGIYTCETSRDGSDSVATKSIELKCNSSSSTQSTQSTRWPPTTFVPTPTPTVPWPPASLYVMPDNPTVVENSSIVLSCDCGCSIRPHWLKNNQLIRYDGSGSPYTLLANGSLRINASRWINTTGNYSCEIRTFFWRVRSKQVKLEIWYLDDCYVTGGQEIYRGQNISLTCHGNGVPYPTFRWYLGGQQLKTNSRIRIQGNQLNIFNATLNDDGKYKCGAFNQIGKVWDGVNVTVKDIPSIGISSSASKYTLEGKTIRFICQGEDRSFLPIQKIELVKDGVPFYQRLVKVQSSFWYYTTQWYSARQNDAGKYQCKVTIGAASRYSSPFYLIIGIPSGPVVLEETKTSTTGIKISWKPISRTFWNGEQITFEVLVVSSVDLSKKKSFVTKTTSAIISGLRPATTYIVSVAGSTVFGPVQNVTVTVETKE</sequence>
<feature type="compositionally biased region" description="Low complexity" evidence="6">
    <location>
        <begin position="217"/>
        <end position="235"/>
    </location>
</feature>
<evidence type="ECO:0000313" key="8">
    <source>
        <dbReference type="Proteomes" id="UP001152795"/>
    </source>
</evidence>
<keyword evidence="2" id="KW-0677">Repeat</keyword>
<keyword evidence="5" id="KW-0393">Immunoglobulin domain</keyword>
<dbReference type="PROSITE" id="PS50853">
    <property type="entry name" value="FN3"/>
    <property type="match status" value="1"/>
</dbReference>
<dbReference type="InterPro" id="IPR003961">
    <property type="entry name" value="FN3_dom"/>
</dbReference>
<dbReference type="Pfam" id="PF13927">
    <property type="entry name" value="Ig_3"/>
    <property type="match status" value="1"/>
</dbReference>
<dbReference type="Gene3D" id="2.60.40.10">
    <property type="entry name" value="Immunoglobulins"/>
    <property type="match status" value="6"/>
</dbReference>
<dbReference type="InterPro" id="IPR013783">
    <property type="entry name" value="Ig-like_fold"/>
</dbReference>
<feature type="region of interest" description="Disordered" evidence="6">
    <location>
        <begin position="217"/>
        <end position="236"/>
    </location>
</feature>
<dbReference type="InterPro" id="IPR007110">
    <property type="entry name" value="Ig-like_dom"/>
</dbReference>
<dbReference type="FunFam" id="2.60.40.10:FF:000032">
    <property type="entry name" value="palladin isoform X1"/>
    <property type="match status" value="1"/>
</dbReference>
<dbReference type="PROSITE" id="PS50835">
    <property type="entry name" value="IG_LIKE"/>
    <property type="match status" value="4"/>
</dbReference>
<evidence type="ECO:0000256" key="6">
    <source>
        <dbReference type="SAM" id="MobiDB-lite"/>
    </source>
</evidence>
<dbReference type="Pfam" id="PF07679">
    <property type="entry name" value="I-set"/>
    <property type="match status" value="1"/>
</dbReference>
<dbReference type="CDD" id="cd00063">
    <property type="entry name" value="FN3"/>
    <property type="match status" value="1"/>
</dbReference>
<evidence type="ECO:0000256" key="1">
    <source>
        <dbReference type="ARBA" id="ARBA00022729"/>
    </source>
</evidence>
<accession>A0A6S7ILR9</accession>
<evidence type="ECO:0000313" key="7">
    <source>
        <dbReference type="EMBL" id="CAB4018373.1"/>
    </source>
</evidence>
<protein>
    <submittedName>
        <fullName evidence="7">Hemicentin-1</fullName>
    </submittedName>
</protein>
<dbReference type="SMART" id="SM00060">
    <property type="entry name" value="FN3"/>
    <property type="match status" value="1"/>
</dbReference>
<keyword evidence="8" id="KW-1185">Reference proteome</keyword>
<keyword evidence="1" id="KW-0732">Signal</keyword>
<dbReference type="SMART" id="SM00409">
    <property type="entry name" value="IG"/>
    <property type="match status" value="5"/>
</dbReference>
<dbReference type="OrthoDB" id="5975740at2759"/>
<dbReference type="SUPFAM" id="SSF48726">
    <property type="entry name" value="Immunoglobulin"/>
    <property type="match status" value="5"/>
</dbReference>
<gene>
    <name evidence="7" type="ORF">PACLA_8A064139</name>
</gene>
<organism evidence="7 8">
    <name type="scientific">Paramuricea clavata</name>
    <name type="common">Red gorgonian</name>
    <name type="synonym">Violescent sea-whip</name>
    <dbReference type="NCBI Taxonomy" id="317549"/>
    <lineage>
        <taxon>Eukaryota</taxon>
        <taxon>Metazoa</taxon>
        <taxon>Cnidaria</taxon>
        <taxon>Anthozoa</taxon>
        <taxon>Octocorallia</taxon>
        <taxon>Malacalcyonacea</taxon>
        <taxon>Plexauridae</taxon>
        <taxon>Paramuricea</taxon>
    </lineage>
</organism>
<dbReference type="InterPro" id="IPR036179">
    <property type="entry name" value="Ig-like_dom_sf"/>
</dbReference>
<comment type="caution">
    <text evidence="7">The sequence shown here is derived from an EMBL/GenBank/DDBJ whole genome shotgun (WGS) entry which is preliminary data.</text>
</comment>
<dbReference type="AlphaFoldDB" id="A0A6S7ILR9"/>
<dbReference type="PANTHER" id="PTHR44337">
    <property type="entry name" value="CARCINOEMBRYONIC ANTIGEN-RELATED CELL ADHESION MOLECULE 8"/>
    <property type="match status" value="1"/>
</dbReference>
<dbReference type="PANTHER" id="PTHR44337:SF20">
    <property type="entry name" value="CARCINOEMBRYONIC ANTIGEN-RELATED CELL ADHESION MOLECULE 5-RELATED"/>
    <property type="match status" value="1"/>
</dbReference>
<dbReference type="InterPro" id="IPR003598">
    <property type="entry name" value="Ig_sub2"/>
</dbReference>
<dbReference type="EMBL" id="CACRXK020009976">
    <property type="protein sequence ID" value="CAB4018373.1"/>
    <property type="molecule type" value="Genomic_DNA"/>
</dbReference>
<dbReference type="SUPFAM" id="SSF49265">
    <property type="entry name" value="Fibronectin type III"/>
    <property type="match status" value="1"/>
</dbReference>
<dbReference type="InterPro" id="IPR052598">
    <property type="entry name" value="IgSF_CEA-related"/>
</dbReference>
<reference evidence="7" key="1">
    <citation type="submission" date="2020-04" db="EMBL/GenBank/DDBJ databases">
        <authorList>
            <person name="Alioto T."/>
            <person name="Alioto T."/>
            <person name="Gomez Garrido J."/>
        </authorList>
    </citation>
    <scope>NUCLEOTIDE SEQUENCE</scope>
    <source>
        <strain evidence="7">A484AB</strain>
    </source>
</reference>